<proteinExistence type="predicted"/>
<organism evidence="1">
    <name type="scientific">Anguilla anguilla</name>
    <name type="common">European freshwater eel</name>
    <name type="synonym">Muraena anguilla</name>
    <dbReference type="NCBI Taxonomy" id="7936"/>
    <lineage>
        <taxon>Eukaryota</taxon>
        <taxon>Metazoa</taxon>
        <taxon>Chordata</taxon>
        <taxon>Craniata</taxon>
        <taxon>Vertebrata</taxon>
        <taxon>Euteleostomi</taxon>
        <taxon>Actinopterygii</taxon>
        <taxon>Neopterygii</taxon>
        <taxon>Teleostei</taxon>
        <taxon>Anguilliformes</taxon>
        <taxon>Anguillidae</taxon>
        <taxon>Anguilla</taxon>
    </lineage>
</organism>
<accession>A0A0E9TGD7</accession>
<dbReference type="AlphaFoldDB" id="A0A0E9TGD7"/>
<dbReference type="EMBL" id="GBXM01056607">
    <property type="protein sequence ID" value="JAH51970.1"/>
    <property type="molecule type" value="Transcribed_RNA"/>
</dbReference>
<name>A0A0E9TGD7_ANGAN</name>
<reference evidence="1" key="2">
    <citation type="journal article" date="2015" name="Fish Shellfish Immunol.">
        <title>Early steps in the European eel (Anguilla anguilla)-Vibrio vulnificus interaction in the gills: Role of the RtxA13 toxin.</title>
        <authorList>
            <person name="Callol A."/>
            <person name="Pajuelo D."/>
            <person name="Ebbesson L."/>
            <person name="Teles M."/>
            <person name="MacKenzie S."/>
            <person name="Amaro C."/>
        </authorList>
    </citation>
    <scope>NUCLEOTIDE SEQUENCE</scope>
</reference>
<protein>
    <submittedName>
        <fullName evidence="1">Uncharacterized protein</fullName>
    </submittedName>
</protein>
<evidence type="ECO:0000313" key="1">
    <source>
        <dbReference type="EMBL" id="JAH51970.1"/>
    </source>
</evidence>
<reference evidence="1" key="1">
    <citation type="submission" date="2014-11" db="EMBL/GenBank/DDBJ databases">
        <authorList>
            <person name="Amaro Gonzalez C."/>
        </authorList>
    </citation>
    <scope>NUCLEOTIDE SEQUENCE</scope>
</reference>
<sequence>MANRLPSMDWHPLGREVWMRTGLTHPNIQLVVFCIRTVAALSLKLKM</sequence>